<evidence type="ECO:0000256" key="8">
    <source>
        <dbReference type="ARBA" id="ARBA00023128"/>
    </source>
</evidence>
<dbReference type="InterPro" id="IPR038552">
    <property type="entry name" value="Tim21_IMS_sf"/>
</dbReference>
<feature type="region of interest" description="Disordered" evidence="13">
    <location>
        <begin position="44"/>
        <end position="70"/>
    </location>
</feature>
<evidence type="ECO:0000256" key="12">
    <source>
        <dbReference type="RuleBase" id="RU367142"/>
    </source>
</evidence>
<dbReference type="PANTHER" id="PTHR13032">
    <property type="entry name" value="MITOCHONDRIAL IMPORT INNER MEMBRANE TRANSLOCASE SUBUNIT TIM21"/>
    <property type="match status" value="1"/>
</dbReference>
<gene>
    <name evidence="14" type="ORF">QBC35DRAFT_492265</name>
</gene>
<accession>A0AAN7AK81</accession>
<name>A0AAN7AK81_9PEZI</name>
<keyword evidence="12" id="KW-0813">Transport</keyword>
<keyword evidence="6" id="KW-0809">Transit peptide</keyword>
<comment type="function">
    <text evidence="10">Essential component of the TIM23 complex, a complex that mediates the translocation of transit peptide-containing proteins across the mitochondrial inner membrane. Required to keep the TOM and the TIM23 complexes in close contact. At some point, it is released from the TOM23 complex to allow protein translocation into the mitochondrial matrix.</text>
</comment>
<evidence type="ECO:0000256" key="9">
    <source>
        <dbReference type="ARBA" id="ARBA00023136"/>
    </source>
</evidence>
<evidence type="ECO:0000313" key="14">
    <source>
        <dbReference type="EMBL" id="KAK4189744.1"/>
    </source>
</evidence>
<evidence type="ECO:0000256" key="5">
    <source>
        <dbReference type="ARBA" id="ARBA00022792"/>
    </source>
</evidence>
<keyword evidence="9 12" id="KW-0472">Membrane</keyword>
<dbReference type="GO" id="GO:0030150">
    <property type="term" value="P:protein import into mitochondrial matrix"/>
    <property type="evidence" value="ECO:0007669"/>
    <property type="project" value="UniProtKB-UniRule"/>
</dbReference>
<dbReference type="InterPro" id="IPR013261">
    <property type="entry name" value="Tim21"/>
</dbReference>
<feature type="transmembrane region" description="Helical" evidence="12">
    <location>
        <begin position="92"/>
        <end position="112"/>
    </location>
</feature>
<evidence type="ECO:0000256" key="11">
    <source>
        <dbReference type="ARBA" id="ARBA00063758"/>
    </source>
</evidence>
<dbReference type="GO" id="GO:0005744">
    <property type="term" value="C:TIM23 mitochondrial import inner membrane translocase complex"/>
    <property type="evidence" value="ECO:0007669"/>
    <property type="project" value="UniProtKB-UniRule"/>
</dbReference>
<evidence type="ECO:0000256" key="1">
    <source>
        <dbReference type="ARBA" id="ARBA00004434"/>
    </source>
</evidence>
<dbReference type="EMBL" id="MU864372">
    <property type="protein sequence ID" value="KAK4189744.1"/>
    <property type="molecule type" value="Genomic_DNA"/>
</dbReference>
<comment type="caution">
    <text evidence="14">The sequence shown here is derived from an EMBL/GenBank/DDBJ whole genome shotgun (WGS) entry which is preliminary data.</text>
</comment>
<keyword evidence="15" id="KW-1185">Reference proteome</keyword>
<evidence type="ECO:0000256" key="2">
    <source>
        <dbReference type="ARBA" id="ARBA00010867"/>
    </source>
</evidence>
<keyword evidence="4 12" id="KW-0812">Transmembrane</keyword>
<comment type="similarity">
    <text evidence="2 12">Belongs to the TIM21 family.</text>
</comment>
<feature type="compositionally biased region" description="Basic and acidic residues" evidence="13">
    <location>
        <begin position="51"/>
        <end position="61"/>
    </location>
</feature>
<evidence type="ECO:0000256" key="4">
    <source>
        <dbReference type="ARBA" id="ARBA00022692"/>
    </source>
</evidence>
<evidence type="ECO:0000256" key="6">
    <source>
        <dbReference type="ARBA" id="ARBA00022946"/>
    </source>
</evidence>
<dbReference type="PANTHER" id="PTHR13032:SF6">
    <property type="entry name" value="MITOCHONDRIAL IMPORT INNER MEMBRANE TRANSLOCASE SUBUNIT TIM21"/>
    <property type="match status" value="1"/>
</dbReference>
<evidence type="ECO:0000256" key="10">
    <source>
        <dbReference type="ARBA" id="ARBA00060204"/>
    </source>
</evidence>
<evidence type="ECO:0000256" key="13">
    <source>
        <dbReference type="SAM" id="MobiDB-lite"/>
    </source>
</evidence>
<evidence type="ECO:0000313" key="15">
    <source>
        <dbReference type="Proteomes" id="UP001302126"/>
    </source>
</evidence>
<reference evidence="14" key="2">
    <citation type="submission" date="2023-05" db="EMBL/GenBank/DDBJ databases">
        <authorList>
            <consortium name="Lawrence Berkeley National Laboratory"/>
            <person name="Steindorff A."/>
            <person name="Hensen N."/>
            <person name="Bonometti L."/>
            <person name="Westerberg I."/>
            <person name="Brannstrom I.O."/>
            <person name="Guillou S."/>
            <person name="Cros-Aarteil S."/>
            <person name="Calhoun S."/>
            <person name="Haridas S."/>
            <person name="Kuo A."/>
            <person name="Mondo S."/>
            <person name="Pangilinan J."/>
            <person name="Riley R."/>
            <person name="Labutti K."/>
            <person name="Andreopoulos B."/>
            <person name="Lipzen A."/>
            <person name="Chen C."/>
            <person name="Yanf M."/>
            <person name="Daum C."/>
            <person name="Ng V."/>
            <person name="Clum A."/>
            <person name="Ohm R."/>
            <person name="Martin F."/>
            <person name="Silar P."/>
            <person name="Natvig D."/>
            <person name="Lalanne C."/>
            <person name="Gautier V."/>
            <person name="Ament-Velasquez S.L."/>
            <person name="Kruys A."/>
            <person name="Hutchinson M.I."/>
            <person name="Powell A.J."/>
            <person name="Barry K."/>
            <person name="Miller A.N."/>
            <person name="Grigoriev I.V."/>
            <person name="Debuchy R."/>
            <person name="Gladieux P."/>
            <person name="Thoren M.H."/>
            <person name="Johannesson H."/>
        </authorList>
    </citation>
    <scope>NUCLEOTIDE SEQUENCE</scope>
    <source>
        <strain evidence="14">PSN309</strain>
    </source>
</reference>
<dbReference type="Proteomes" id="UP001302126">
    <property type="component" value="Unassembled WGS sequence"/>
</dbReference>
<dbReference type="Gene3D" id="3.10.450.320">
    <property type="entry name" value="Mitochondrial import inner membrane translocase subunit Tim21"/>
    <property type="match status" value="1"/>
</dbReference>
<keyword evidence="12" id="KW-0653">Protein transport</keyword>
<proteinExistence type="inferred from homology"/>
<dbReference type="AlphaFoldDB" id="A0AAN7AK81"/>
<dbReference type="FunFam" id="3.10.450.320:FF:000002">
    <property type="entry name" value="Mitochondrial import inner membrane translocase subunit tim21"/>
    <property type="match status" value="1"/>
</dbReference>
<keyword evidence="12" id="KW-0811">Translocation</keyword>
<organism evidence="14 15">
    <name type="scientific">Podospora australis</name>
    <dbReference type="NCBI Taxonomy" id="1536484"/>
    <lineage>
        <taxon>Eukaryota</taxon>
        <taxon>Fungi</taxon>
        <taxon>Dikarya</taxon>
        <taxon>Ascomycota</taxon>
        <taxon>Pezizomycotina</taxon>
        <taxon>Sordariomycetes</taxon>
        <taxon>Sordariomycetidae</taxon>
        <taxon>Sordariales</taxon>
        <taxon>Podosporaceae</taxon>
        <taxon>Podospora</taxon>
    </lineage>
</organism>
<keyword evidence="8 12" id="KW-0496">Mitochondrion</keyword>
<evidence type="ECO:0000256" key="7">
    <source>
        <dbReference type="ARBA" id="ARBA00022989"/>
    </source>
</evidence>
<comment type="subcellular location">
    <subcellularLocation>
        <location evidence="1 12">Mitochondrion inner membrane</location>
        <topology evidence="1 12">Single-pass membrane protein</topology>
    </subcellularLocation>
</comment>
<keyword evidence="5 12" id="KW-0999">Mitochondrion inner membrane</keyword>
<sequence>MNPIRVTASVPLSSLRTIASSSSSPLTSAAGPALLLLPRHARSSYATHHQQRQENEPESRRRAVTPFNDDGHVPWTQLSAAEKAGRAAQQTFNFGLVILGVALTGGVAYVMYTEVFSPDSKTTYFNRAVDRIKKDPRCLELLGDSKKITAYGEETHNKWRRARPIASTVTKDGNGNEHMLINFNVQGPKASGRVNIHLIKRAGQSDYEYKYFFLDARGHQRIYLENADAAAMAAARKKSEGFKMFGIRWT</sequence>
<protein>
    <recommendedName>
        <fullName evidence="3 12">Mitochondrial import inner membrane translocase subunit Tim21</fullName>
    </recommendedName>
</protein>
<dbReference type="Pfam" id="PF08294">
    <property type="entry name" value="TIM21"/>
    <property type="match status" value="1"/>
</dbReference>
<keyword evidence="7 12" id="KW-1133">Transmembrane helix</keyword>
<evidence type="ECO:0000256" key="3">
    <source>
        <dbReference type="ARBA" id="ARBA00020726"/>
    </source>
</evidence>
<reference evidence="14" key="1">
    <citation type="journal article" date="2023" name="Mol. Phylogenet. Evol.">
        <title>Genome-scale phylogeny and comparative genomics of the fungal order Sordariales.</title>
        <authorList>
            <person name="Hensen N."/>
            <person name="Bonometti L."/>
            <person name="Westerberg I."/>
            <person name="Brannstrom I.O."/>
            <person name="Guillou S."/>
            <person name="Cros-Aarteil S."/>
            <person name="Calhoun S."/>
            <person name="Haridas S."/>
            <person name="Kuo A."/>
            <person name="Mondo S."/>
            <person name="Pangilinan J."/>
            <person name="Riley R."/>
            <person name="LaButti K."/>
            <person name="Andreopoulos B."/>
            <person name="Lipzen A."/>
            <person name="Chen C."/>
            <person name="Yan M."/>
            <person name="Daum C."/>
            <person name="Ng V."/>
            <person name="Clum A."/>
            <person name="Steindorff A."/>
            <person name="Ohm R.A."/>
            <person name="Martin F."/>
            <person name="Silar P."/>
            <person name="Natvig D.O."/>
            <person name="Lalanne C."/>
            <person name="Gautier V."/>
            <person name="Ament-Velasquez S.L."/>
            <person name="Kruys A."/>
            <person name="Hutchinson M.I."/>
            <person name="Powell A.J."/>
            <person name="Barry K."/>
            <person name="Miller A.N."/>
            <person name="Grigoriev I.V."/>
            <person name="Debuchy R."/>
            <person name="Gladieux P."/>
            <person name="Hiltunen Thoren M."/>
            <person name="Johannesson H."/>
        </authorList>
    </citation>
    <scope>NUCLEOTIDE SEQUENCE</scope>
    <source>
        <strain evidence="14">PSN309</strain>
    </source>
</reference>
<comment type="subunit">
    <text evidence="11">Component of the TIM23 complex, at least composed of TIM23, TIM17, TIM50 and TIM21.</text>
</comment>